<evidence type="ECO:0000313" key="1">
    <source>
        <dbReference type="EMBL" id="MPM96427.1"/>
    </source>
</evidence>
<proteinExistence type="predicted"/>
<reference evidence="1" key="1">
    <citation type="submission" date="2019-08" db="EMBL/GenBank/DDBJ databases">
        <authorList>
            <person name="Kucharzyk K."/>
            <person name="Murdoch R.W."/>
            <person name="Higgins S."/>
            <person name="Loffler F."/>
        </authorList>
    </citation>
    <scope>NUCLEOTIDE SEQUENCE</scope>
</reference>
<accession>A0A645E3Y8</accession>
<organism evidence="1">
    <name type="scientific">bioreactor metagenome</name>
    <dbReference type="NCBI Taxonomy" id="1076179"/>
    <lineage>
        <taxon>unclassified sequences</taxon>
        <taxon>metagenomes</taxon>
        <taxon>ecological metagenomes</taxon>
    </lineage>
</organism>
<dbReference type="AlphaFoldDB" id="A0A645E3Y8"/>
<name>A0A645E3Y8_9ZZZZ</name>
<gene>
    <name evidence="1" type="ORF">SDC9_143590</name>
</gene>
<sequence>MLFDRVCKKRAGVKVVVQQSRFFVVDPLHGFKAAHFVLNVMQHKAHHINAPARRCVVHAVGVDDGFVVEHRGHGVGGMAQKVLTDDGHGHARRRHVFLHAKIQRAVFGNIGRAGQNAARHIRD</sequence>
<protein>
    <submittedName>
        <fullName evidence="1">Uncharacterized protein</fullName>
    </submittedName>
</protein>
<dbReference type="EMBL" id="VSSQ01042809">
    <property type="protein sequence ID" value="MPM96427.1"/>
    <property type="molecule type" value="Genomic_DNA"/>
</dbReference>
<comment type="caution">
    <text evidence="1">The sequence shown here is derived from an EMBL/GenBank/DDBJ whole genome shotgun (WGS) entry which is preliminary data.</text>
</comment>